<dbReference type="GO" id="GO:0016746">
    <property type="term" value="F:acyltransferase activity"/>
    <property type="evidence" value="ECO:0007669"/>
    <property type="project" value="UniProtKB-KW"/>
</dbReference>
<organism evidence="11 12">
    <name type="scientific">Alkalihalobacterium chitinilyticum</name>
    <dbReference type="NCBI Taxonomy" id="2980103"/>
    <lineage>
        <taxon>Bacteria</taxon>
        <taxon>Bacillati</taxon>
        <taxon>Bacillota</taxon>
        <taxon>Bacilli</taxon>
        <taxon>Bacillales</taxon>
        <taxon>Bacillaceae</taxon>
        <taxon>Alkalihalobacterium</taxon>
    </lineage>
</organism>
<evidence type="ECO:0000256" key="2">
    <source>
        <dbReference type="ARBA" id="ARBA00006154"/>
    </source>
</evidence>
<evidence type="ECO:0000256" key="5">
    <source>
        <dbReference type="ARBA" id="ARBA00022679"/>
    </source>
</evidence>
<name>A0ABT5V9C9_9BACI</name>
<dbReference type="InterPro" id="IPR036230">
    <property type="entry name" value="LeuA_allosteric_dom_sf"/>
</dbReference>
<keyword evidence="6" id="KW-0100">Branched-chain amino acid biosynthesis</keyword>
<protein>
    <recommendedName>
        <fullName evidence="8">Citramalate synthase</fullName>
        <ecNumber evidence="8">2.3.3.21</ecNumber>
    </recommendedName>
</protein>
<dbReference type="EC" id="2.3.3.21" evidence="8"/>
<evidence type="ECO:0000259" key="10">
    <source>
        <dbReference type="PROSITE" id="PS50991"/>
    </source>
</evidence>
<comment type="catalytic activity">
    <reaction evidence="7">
        <text>pyruvate + acetyl-CoA + H2O = (3R)-citramalate + CoA + H(+)</text>
        <dbReference type="Rhea" id="RHEA:19045"/>
        <dbReference type="ChEBI" id="CHEBI:15361"/>
        <dbReference type="ChEBI" id="CHEBI:15377"/>
        <dbReference type="ChEBI" id="CHEBI:15378"/>
        <dbReference type="ChEBI" id="CHEBI:30934"/>
        <dbReference type="ChEBI" id="CHEBI:57287"/>
        <dbReference type="ChEBI" id="CHEBI:57288"/>
        <dbReference type="EC" id="2.3.3.21"/>
    </reaction>
</comment>
<evidence type="ECO:0000256" key="8">
    <source>
        <dbReference type="NCBIfam" id="TIGR00977"/>
    </source>
</evidence>
<dbReference type="NCBIfam" id="TIGR00977">
    <property type="entry name" value="citramal_synth"/>
    <property type="match status" value="1"/>
</dbReference>
<evidence type="ECO:0000256" key="6">
    <source>
        <dbReference type="ARBA" id="ARBA00023304"/>
    </source>
</evidence>
<proteinExistence type="inferred from homology"/>
<dbReference type="SUPFAM" id="SSF51569">
    <property type="entry name" value="Aldolase"/>
    <property type="match status" value="1"/>
</dbReference>
<dbReference type="Gene3D" id="3.20.20.70">
    <property type="entry name" value="Aldolase class I"/>
    <property type="match status" value="1"/>
</dbReference>
<keyword evidence="4" id="KW-0412">Isoleucine biosynthesis</keyword>
<evidence type="ECO:0000313" key="11">
    <source>
        <dbReference type="EMBL" id="MDE5412069.1"/>
    </source>
</evidence>
<dbReference type="Pfam" id="PF22617">
    <property type="entry name" value="HCS_D2"/>
    <property type="match status" value="1"/>
</dbReference>
<comment type="caution">
    <text evidence="11">The sequence shown here is derived from an EMBL/GenBank/DDBJ whole genome shotgun (WGS) entry which is preliminary data.</text>
</comment>
<keyword evidence="5 9" id="KW-0808">Transferase</keyword>
<evidence type="ECO:0000256" key="9">
    <source>
        <dbReference type="RuleBase" id="RU003523"/>
    </source>
</evidence>
<evidence type="ECO:0000256" key="4">
    <source>
        <dbReference type="ARBA" id="ARBA00022624"/>
    </source>
</evidence>
<dbReference type="InterPro" id="IPR005675">
    <property type="entry name" value="Citramal_synthase"/>
</dbReference>
<reference evidence="11" key="1">
    <citation type="submission" date="2024-05" db="EMBL/GenBank/DDBJ databases">
        <title>Alkalihalobacillus sp. strain MEB203 novel alkaliphilic bacterium from Lonar Lake, India.</title>
        <authorList>
            <person name="Joshi A."/>
            <person name="Thite S."/>
            <person name="Mengade P."/>
        </authorList>
    </citation>
    <scope>NUCLEOTIDE SEQUENCE</scope>
    <source>
        <strain evidence="11">MEB 203</strain>
    </source>
</reference>
<dbReference type="Gene3D" id="3.30.160.270">
    <property type="match status" value="1"/>
</dbReference>
<dbReference type="PANTHER" id="PTHR43538">
    <property type="entry name" value="ALPHA-IPM SYNTHASE/HOMOCITRATE SYNTHASE"/>
    <property type="match status" value="1"/>
</dbReference>
<accession>A0ABT5V9C9</accession>
<dbReference type="Pfam" id="PF08502">
    <property type="entry name" value="LeuA_dimer"/>
    <property type="match status" value="1"/>
</dbReference>
<dbReference type="SMART" id="SM00917">
    <property type="entry name" value="LeuA_dimer"/>
    <property type="match status" value="1"/>
</dbReference>
<dbReference type="CDD" id="cd07941">
    <property type="entry name" value="DRE_TIM_LeuA3"/>
    <property type="match status" value="1"/>
</dbReference>
<evidence type="ECO:0000256" key="1">
    <source>
        <dbReference type="ARBA" id="ARBA00004743"/>
    </source>
</evidence>
<evidence type="ECO:0000313" key="12">
    <source>
        <dbReference type="Proteomes" id="UP001148125"/>
    </source>
</evidence>
<keyword evidence="11" id="KW-0012">Acyltransferase</keyword>
<comment type="pathway">
    <text evidence="1">Amino-acid biosynthesis; L-isoleucine biosynthesis; 2-oxobutanoate from pyruvate: step 1/3.</text>
</comment>
<dbReference type="Gene3D" id="1.10.238.260">
    <property type="match status" value="1"/>
</dbReference>
<dbReference type="PANTHER" id="PTHR43538:SF1">
    <property type="entry name" value="(R)-CITRAMALATE SYNTHASE"/>
    <property type="match status" value="1"/>
</dbReference>
<dbReference type="Proteomes" id="UP001148125">
    <property type="component" value="Unassembled WGS sequence"/>
</dbReference>
<dbReference type="InterPro" id="IPR013709">
    <property type="entry name" value="2-isopropylmalate_synth_dimer"/>
</dbReference>
<dbReference type="EMBL" id="JAOTPO010000001">
    <property type="protein sequence ID" value="MDE5412069.1"/>
    <property type="molecule type" value="Genomic_DNA"/>
</dbReference>
<dbReference type="RefSeq" id="WP_275116691.1">
    <property type="nucleotide sequence ID" value="NZ_JAOTPO010000001.1"/>
</dbReference>
<dbReference type="PROSITE" id="PS00815">
    <property type="entry name" value="AIPM_HOMOCIT_SYNTH_1"/>
    <property type="match status" value="1"/>
</dbReference>
<dbReference type="InterPro" id="IPR000891">
    <property type="entry name" value="PYR_CT"/>
</dbReference>
<evidence type="ECO:0000256" key="3">
    <source>
        <dbReference type="ARBA" id="ARBA00022605"/>
    </source>
</evidence>
<dbReference type="PROSITE" id="PS50991">
    <property type="entry name" value="PYR_CT"/>
    <property type="match status" value="1"/>
</dbReference>
<keyword evidence="12" id="KW-1185">Reference proteome</keyword>
<feature type="domain" description="Pyruvate carboxyltransferase" evidence="10">
    <location>
        <begin position="6"/>
        <end position="268"/>
    </location>
</feature>
<dbReference type="InterPro" id="IPR002034">
    <property type="entry name" value="AIPM/Hcit_synth_CS"/>
</dbReference>
<dbReference type="InterPro" id="IPR013785">
    <property type="entry name" value="Aldolase_TIM"/>
</dbReference>
<sequence length="542" mass="60118">MSSQNVFLYDTTLRDGTQGEGVSLSVDDKLKIAKKLDELGLHYIEGGWPGSNPKDMNFFKKVKDLELKNAKVTAFGSTRRMGVTADQDQNLQRILESGVRSVAIFGKTWDFQVTHALQTTLEENLDMIYDSVKFLKENGLEVIFDAEHFFDGYKRNADYAIQAIKKAEAAGADCVALCDTNGGSLPHEVMEIVQHVVQELSIQVGIHCHNDGEVAVANTIAAVQAGATHVQGTINGYGERCGNVNLISVIPNLQLKMGYSCIEPHQLVNLTSVSKYVHEIANQIPPSNQPFVGKSAFAHKGGMHVSAVLKHPETYEHIEPEAIGNKRRVLVSELSGQSNVLFKAKEWNLDLDKNNPATKQIIEQIKELELNGYQYEAAEASFELVVKKGLGEHLEFFKLDHFKIFIENNADQSFTTEAVVKLVVNDQEVLTAAEGNGPVNALDHALRKALEQFYPCINKMYLSDYKVRVLDETDATASRVRVLIESSDGTEKWSTIGVSGNIIKASWYALVDSVHYFLLKQEDQLEVVHQPKTESTIGVSNH</sequence>
<evidence type="ECO:0000256" key="7">
    <source>
        <dbReference type="ARBA" id="ARBA00048263"/>
    </source>
</evidence>
<dbReference type="Pfam" id="PF00682">
    <property type="entry name" value="HMGL-like"/>
    <property type="match status" value="1"/>
</dbReference>
<dbReference type="SUPFAM" id="SSF110921">
    <property type="entry name" value="2-isopropylmalate synthase LeuA, allosteric (dimerisation) domain"/>
    <property type="match status" value="1"/>
</dbReference>
<keyword evidence="3" id="KW-0028">Amino-acid biosynthesis</keyword>
<dbReference type="InterPro" id="IPR054691">
    <property type="entry name" value="LeuA/HCS_post-cat"/>
</dbReference>
<comment type="similarity">
    <text evidence="2 9">Belongs to the alpha-IPM synthase/homocitrate synthase family.</text>
</comment>
<gene>
    <name evidence="11" type="primary">cimA</name>
    <name evidence="11" type="ORF">N7Z68_01550</name>
</gene>